<sequence length="93" mass="10229">MEMDWTNVYNMIDPKLVVVVVACWVLGYILKQTPLVPDWSIVYMVTAAAVFFVSLLIGFSAVAVMQGLMCGAVAVYGNQLVKQLKKANGDDQQ</sequence>
<proteinExistence type="predicted"/>
<protein>
    <recommendedName>
        <fullName evidence="4">PPE-repeat protein</fullName>
    </recommendedName>
</protein>
<feature type="transmembrane region" description="Helical" evidence="1">
    <location>
        <begin position="12"/>
        <end position="30"/>
    </location>
</feature>
<dbReference type="Proteomes" id="UP000028123">
    <property type="component" value="Unassembled WGS sequence"/>
</dbReference>
<keyword evidence="3" id="KW-1185">Reference proteome</keyword>
<evidence type="ECO:0008006" key="4">
    <source>
        <dbReference type="Google" id="ProtNLM"/>
    </source>
</evidence>
<feature type="transmembrane region" description="Helical" evidence="1">
    <location>
        <begin position="42"/>
        <end position="75"/>
    </location>
</feature>
<evidence type="ECO:0000256" key="1">
    <source>
        <dbReference type="SAM" id="Phobius"/>
    </source>
</evidence>
<organism evidence="2 3">
    <name type="scientific">Paenibacillus tyrfis</name>
    <dbReference type="NCBI Taxonomy" id="1501230"/>
    <lineage>
        <taxon>Bacteria</taxon>
        <taxon>Bacillati</taxon>
        <taxon>Bacillota</taxon>
        <taxon>Bacilli</taxon>
        <taxon>Bacillales</taxon>
        <taxon>Paenibacillaceae</taxon>
        <taxon>Paenibacillus</taxon>
    </lineage>
</organism>
<reference evidence="2 3" key="1">
    <citation type="submission" date="2014-06" db="EMBL/GenBank/DDBJ databases">
        <title>Draft genome sequence of Paenibacillus sp. MSt1.</title>
        <authorList>
            <person name="Aw Y.K."/>
            <person name="Ong K.S."/>
            <person name="Gan H.M."/>
            <person name="Lee S.M."/>
        </authorList>
    </citation>
    <scope>NUCLEOTIDE SEQUENCE [LARGE SCALE GENOMIC DNA]</scope>
    <source>
        <strain evidence="2 3">MSt1</strain>
    </source>
</reference>
<keyword evidence="1" id="KW-0812">Transmembrane</keyword>
<comment type="caution">
    <text evidence="2">The sequence shown here is derived from an EMBL/GenBank/DDBJ whole genome shotgun (WGS) entry which is preliminary data.</text>
</comment>
<dbReference type="eggNOG" id="ENOG5033ET1">
    <property type="taxonomic scope" value="Bacteria"/>
</dbReference>
<name>A0A081NYB5_9BACL</name>
<evidence type="ECO:0000313" key="2">
    <source>
        <dbReference type="EMBL" id="KEQ23438.1"/>
    </source>
</evidence>
<keyword evidence="1" id="KW-0472">Membrane</keyword>
<dbReference type="InterPro" id="IPR032111">
    <property type="entry name" value="Clostridium_phage_holin"/>
</dbReference>
<dbReference type="Pfam" id="PF16079">
    <property type="entry name" value="Phage_holin_5_2"/>
    <property type="match status" value="1"/>
</dbReference>
<gene>
    <name evidence="2" type="ORF">ET33_16570</name>
</gene>
<dbReference type="EMBL" id="JNVM01000022">
    <property type="protein sequence ID" value="KEQ23438.1"/>
    <property type="molecule type" value="Genomic_DNA"/>
</dbReference>
<dbReference type="AlphaFoldDB" id="A0A081NYB5"/>
<dbReference type="RefSeq" id="WP_309599518.1">
    <property type="nucleotide sequence ID" value="NZ_FYEP01000001.1"/>
</dbReference>
<accession>A0A081NYB5</accession>
<keyword evidence="1" id="KW-1133">Transmembrane helix</keyword>
<evidence type="ECO:0000313" key="3">
    <source>
        <dbReference type="Proteomes" id="UP000028123"/>
    </source>
</evidence>